<evidence type="ECO:0000313" key="2">
    <source>
        <dbReference type="Proteomes" id="UP001060085"/>
    </source>
</evidence>
<sequence>MLIGPNFKSFNRGTLFPKVICSNCELRLMPLKPRTFNVSRTLEQNAIKHLHKWKFVAPRVTKDLSINARFATGSAAFMAFLQGNATTLLMEQYFPEIGVTKEDFLKLYG</sequence>
<dbReference type="EMBL" id="CM044704">
    <property type="protein sequence ID" value="KAI5667984.1"/>
    <property type="molecule type" value="Genomic_DNA"/>
</dbReference>
<reference evidence="2" key="1">
    <citation type="journal article" date="2023" name="Nat. Plants">
        <title>Single-cell RNA sequencing provides a high-resolution roadmap for understanding the multicellular compartmentation of specialized metabolism.</title>
        <authorList>
            <person name="Sun S."/>
            <person name="Shen X."/>
            <person name="Li Y."/>
            <person name="Li Y."/>
            <person name="Wang S."/>
            <person name="Li R."/>
            <person name="Zhang H."/>
            <person name="Shen G."/>
            <person name="Guo B."/>
            <person name="Wei J."/>
            <person name="Xu J."/>
            <person name="St-Pierre B."/>
            <person name="Chen S."/>
            <person name="Sun C."/>
        </authorList>
    </citation>
    <scope>NUCLEOTIDE SEQUENCE [LARGE SCALE GENOMIC DNA]</scope>
</reference>
<gene>
    <name evidence="1" type="ORF">M9H77_17837</name>
</gene>
<name>A0ACC0B5R0_CATRO</name>
<keyword evidence="2" id="KW-1185">Reference proteome</keyword>
<dbReference type="Proteomes" id="UP001060085">
    <property type="component" value="Linkage Group LG04"/>
</dbReference>
<proteinExistence type="predicted"/>
<comment type="caution">
    <text evidence="1">The sequence shown here is derived from an EMBL/GenBank/DDBJ whole genome shotgun (WGS) entry which is preliminary data.</text>
</comment>
<organism evidence="1 2">
    <name type="scientific">Catharanthus roseus</name>
    <name type="common">Madagascar periwinkle</name>
    <name type="synonym">Vinca rosea</name>
    <dbReference type="NCBI Taxonomy" id="4058"/>
    <lineage>
        <taxon>Eukaryota</taxon>
        <taxon>Viridiplantae</taxon>
        <taxon>Streptophyta</taxon>
        <taxon>Embryophyta</taxon>
        <taxon>Tracheophyta</taxon>
        <taxon>Spermatophyta</taxon>
        <taxon>Magnoliopsida</taxon>
        <taxon>eudicotyledons</taxon>
        <taxon>Gunneridae</taxon>
        <taxon>Pentapetalae</taxon>
        <taxon>asterids</taxon>
        <taxon>lamiids</taxon>
        <taxon>Gentianales</taxon>
        <taxon>Apocynaceae</taxon>
        <taxon>Rauvolfioideae</taxon>
        <taxon>Vinceae</taxon>
        <taxon>Catharanthinae</taxon>
        <taxon>Catharanthus</taxon>
    </lineage>
</organism>
<protein>
    <submittedName>
        <fullName evidence="1">Uncharacterized protein</fullName>
    </submittedName>
</protein>
<evidence type="ECO:0000313" key="1">
    <source>
        <dbReference type="EMBL" id="KAI5667984.1"/>
    </source>
</evidence>
<accession>A0ACC0B5R0</accession>